<comment type="caution">
    <text evidence="1">The sequence shown here is derived from an EMBL/GenBank/DDBJ whole genome shotgun (WGS) entry which is preliminary data.</text>
</comment>
<gene>
    <name evidence="1" type="ORF">SCF082_LOCUS15528</name>
</gene>
<dbReference type="EMBL" id="CAXAMM010009976">
    <property type="protein sequence ID" value="CAK9021860.1"/>
    <property type="molecule type" value="Genomic_DNA"/>
</dbReference>
<keyword evidence="2" id="KW-1185">Reference proteome</keyword>
<feature type="non-terminal residue" evidence="1">
    <location>
        <position position="1"/>
    </location>
</feature>
<dbReference type="Proteomes" id="UP001642464">
    <property type="component" value="Unassembled WGS sequence"/>
</dbReference>
<name>A0ABP0K623_9DINO</name>
<organism evidence="1 2">
    <name type="scientific">Durusdinium trenchii</name>
    <dbReference type="NCBI Taxonomy" id="1381693"/>
    <lineage>
        <taxon>Eukaryota</taxon>
        <taxon>Sar</taxon>
        <taxon>Alveolata</taxon>
        <taxon>Dinophyceae</taxon>
        <taxon>Suessiales</taxon>
        <taxon>Symbiodiniaceae</taxon>
        <taxon>Durusdinium</taxon>
    </lineage>
</organism>
<reference evidence="1 2" key="1">
    <citation type="submission" date="2024-02" db="EMBL/GenBank/DDBJ databases">
        <authorList>
            <person name="Chen Y."/>
            <person name="Shah S."/>
            <person name="Dougan E. K."/>
            <person name="Thang M."/>
            <person name="Chan C."/>
        </authorList>
    </citation>
    <scope>NUCLEOTIDE SEQUENCE [LARGE SCALE GENOMIC DNA]</scope>
</reference>
<proteinExistence type="predicted"/>
<evidence type="ECO:0000313" key="2">
    <source>
        <dbReference type="Proteomes" id="UP001642464"/>
    </source>
</evidence>
<protein>
    <submittedName>
        <fullName evidence="1">Rhamnose biosynthetic enzyme 1</fullName>
    </submittedName>
</protein>
<accession>A0ABP0K623</accession>
<feature type="non-terminal residue" evidence="1">
    <location>
        <position position="169"/>
    </location>
</feature>
<sequence>MFFAAARAASEPIHHCLDWFGASQAVARQWLKAGYSAVSFDIKLNHEHDMVSESGCKNLLTIAAQLHSHAAVICAPPCSLFSPACASVHQRNWFRPEGNPTVFLVRLAQQILHNFATLLRVILSAAPTLSVIVEQPSGSWCYKQWFMEILIEDFDLLPVGQSLYIGWDN</sequence>
<evidence type="ECO:0000313" key="1">
    <source>
        <dbReference type="EMBL" id="CAK9021860.1"/>
    </source>
</evidence>